<protein>
    <submittedName>
        <fullName evidence="1">Uncharacterized protein</fullName>
    </submittedName>
</protein>
<proteinExistence type="predicted"/>
<reference evidence="1 2" key="1">
    <citation type="journal article" date="2018" name="Harmful Algae">
        <title>The highly heterogeneous methylated genomes and diverse restriction-modification systems of bloom-forming Microcystis.</title>
        <authorList>
            <person name="Zhao L."/>
            <person name="Song Y."/>
            <person name="Li L."/>
            <person name="Gan N."/>
            <person name="Brand J.J."/>
            <person name="Song L."/>
        </authorList>
    </citation>
    <scope>NUCLEOTIDE SEQUENCE [LARGE SCALE GENOMIC DNA]</scope>
    <source>
        <strain evidence="1 2">PCC 7806SL</strain>
    </source>
</reference>
<dbReference type="Proteomes" id="UP000192439">
    <property type="component" value="Chromosome"/>
</dbReference>
<gene>
    <name evidence="1" type="ORF">BH695_4528</name>
</gene>
<organism evidence="1 2">
    <name type="scientific">Microcystis aeruginosa PCC 7806SL</name>
    <dbReference type="NCBI Taxonomy" id="1903187"/>
    <lineage>
        <taxon>Bacteria</taxon>
        <taxon>Bacillati</taxon>
        <taxon>Cyanobacteriota</taxon>
        <taxon>Cyanophyceae</taxon>
        <taxon>Oscillatoriophycideae</taxon>
        <taxon>Chroococcales</taxon>
        <taxon>Microcystaceae</taxon>
        <taxon>Microcystis</taxon>
    </lineage>
</organism>
<evidence type="ECO:0000313" key="1">
    <source>
        <dbReference type="EMBL" id="ARI83807.1"/>
    </source>
</evidence>
<accession>A0AB33C6V6</accession>
<dbReference type="AlphaFoldDB" id="A0AB33C6V6"/>
<dbReference type="EMBL" id="CP020771">
    <property type="protein sequence ID" value="ARI83807.1"/>
    <property type="molecule type" value="Genomic_DNA"/>
</dbReference>
<name>A0AB33C6V6_MICA7</name>
<keyword evidence="2" id="KW-1185">Reference proteome</keyword>
<sequence>MPIAYCMSAYPNQEINFARLLTLLIIEQSPRNQPNYRPIF</sequence>
<evidence type="ECO:0000313" key="2">
    <source>
        <dbReference type="Proteomes" id="UP000192439"/>
    </source>
</evidence>